<dbReference type="AlphaFoldDB" id="A0A553HYH8"/>
<evidence type="ECO:0000313" key="2">
    <source>
        <dbReference type="EMBL" id="TRX92998.1"/>
    </source>
</evidence>
<organism evidence="2 3">
    <name type="scientific">Xylaria flabelliformis</name>
    <dbReference type="NCBI Taxonomy" id="2512241"/>
    <lineage>
        <taxon>Eukaryota</taxon>
        <taxon>Fungi</taxon>
        <taxon>Dikarya</taxon>
        <taxon>Ascomycota</taxon>
        <taxon>Pezizomycotina</taxon>
        <taxon>Sordariomycetes</taxon>
        <taxon>Xylariomycetidae</taxon>
        <taxon>Xylariales</taxon>
        <taxon>Xylariaceae</taxon>
        <taxon>Xylaria</taxon>
    </lineage>
</organism>
<gene>
    <name evidence="2" type="ORF">FHL15_006136</name>
</gene>
<proteinExistence type="predicted"/>
<comment type="caution">
    <text evidence="2">The sequence shown here is derived from an EMBL/GenBank/DDBJ whole genome shotgun (WGS) entry which is preliminary data.</text>
</comment>
<keyword evidence="3" id="KW-1185">Reference proteome</keyword>
<feature type="signal peptide" evidence="1">
    <location>
        <begin position="1"/>
        <end position="23"/>
    </location>
</feature>
<sequence>MAVCKLVSALVVHLEALLPKSTGTCTMKPIRQITRIVSTNDFPILLEWNKPHIGLIYSVRPSVRVLASATSLTDDRNRSTGCSTRAVPTQRLKLELAPVILRTFTCPLPKSRFRTQISERPAQLSSLPQPIATISVTMKLLNLLFGVELTKVSILVSAAISGNPRHVSRDIITGTTARLPRVLEKRDAYTCYGSDADVTDCQAALDQLQALKDENFEVYSGICLNWAQDTCNVRFCAQPYVAKTVNRTASWIYNWANNSLMDCVRGGQYSVMGDSINLNGDGGTYRLHIENATPRHG</sequence>
<feature type="chain" id="PRO_5021820169" evidence="1">
    <location>
        <begin position="24"/>
        <end position="297"/>
    </location>
</feature>
<protein>
    <submittedName>
        <fullName evidence="2">Uncharacterized protein</fullName>
    </submittedName>
</protein>
<accession>A0A553HYH8</accession>
<dbReference type="EMBL" id="VFLP01000032">
    <property type="protein sequence ID" value="TRX92998.1"/>
    <property type="molecule type" value="Genomic_DNA"/>
</dbReference>
<dbReference type="Proteomes" id="UP000319160">
    <property type="component" value="Unassembled WGS sequence"/>
</dbReference>
<keyword evidence="1" id="KW-0732">Signal</keyword>
<dbReference type="OrthoDB" id="4631832at2759"/>
<reference evidence="3" key="1">
    <citation type="submission" date="2019-06" db="EMBL/GenBank/DDBJ databases">
        <title>Draft genome sequence of the griseofulvin-producing fungus Xylaria cubensis strain G536.</title>
        <authorList>
            <person name="Mead M.E."/>
            <person name="Raja H.A."/>
            <person name="Steenwyk J.L."/>
            <person name="Knowles S.L."/>
            <person name="Oberlies N.H."/>
            <person name="Rokas A."/>
        </authorList>
    </citation>
    <scope>NUCLEOTIDE SEQUENCE [LARGE SCALE GENOMIC DNA]</scope>
    <source>
        <strain evidence="3">G536</strain>
    </source>
</reference>
<evidence type="ECO:0000256" key="1">
    <source>
        <dbReference type="SAM" id="SignalP"/>
    </source>
</evidence>
<name>A0A553HYH8_9PEZI</name>
<evidence type="ECO:0000313" key="3">
    <source>
        <dbReference type="Proteomes" id="UP000319160"/>
    </source>
</evidence>